<dbReference type="Pfam" id="PF00883">
    <property type="entry name" value="Peptidase_M17"/>
    <property type="match status" value="1"/>
</dbReference>
<evidence type="ECO:0000256" key="1">
    <source>
        <dbReference type="ARBA" id="ARBA00009528"/>
    </source>
</evidence>
<dbReference type="AlphaFoldDB" id="A0A183D014"/>
<dbReference type="Gene3D" id="3.40.50.10590">
    <property type="entry name" value="Zn-dependent exopeptidases"/>
    <property type="match status" value="1"/>
</dbReference>
<dbReference type="GO" id="GO:0030145">
    <property type="term" value="F:manganese ion binding"/>
    <property type="evidence" value="ECO:0007669"/>
    <property type="project" value="InterPro"/>
</dbReference>
<feature type="domain" description="Probable aminopeptidase NPEPL1 N-terminal" evidence="6">
    <location>
        <begin position="21"/>
        <end position="140"/>
    </location>
</feature>
<name>A0A183D014_9BILA</name>
<sequence>MAALAVKHGIDTKYQLSRDTQVLFVGKKKHLKNVQFEGDIVTKLSGIVDAKTWNLVSQAISANGSGAIPLHLNLATVISVADDTSRHNAPSNSSAIFKELKSISQPDGVKNISIILYASLSDVFPSVAAMARCFPLYNRSTKSSGKLENVQIEVVVAEGEQLTDRDLLFLQTLAESIRNTARLIDMPYNELNTEQFTAEAIKLTADLPNMENIIIKGKDLLTQGFGGIYHVGKASTAPPVFACFSYKPPGATQTYAMVGKGIVYDTGGMQIKTKTGMPGMKNDMGGAAALLSSFCVLVKMGFKQNLSCLLCIADNVISPIAK</sequence>
<reference evidence="7 8" key="2">
    <citation type="submission" date="2018-11" db="EMBL/GenBank/DDBJ databases">
        <authorList>
            <consortium name="Pathogen Informatics"/>
        </authorList>
    </citation>
    <scope>NUCLEOTIDE SEQUENCE [LARGE SCALE GENOMIC DNA]</scope>
</reference>
<keyword evidence="2" id="KW-0031">Aminopeptidase</keyword>
<dbReference type="Gene3D" id="3.40.630.10">
    <property type="entry name" value="Zn peptidases"/>
    <property type="match status" value="1"/>
</dbReference>
<dbReference type="Pfam" id="PF18295">
    <property type="entry name" value="Pdase_M17_N2"/>
    <property type="match status" value="1"/>
</dbReference>
<feature type="domain" description="Cytosol aminopeptidase" evidence="5">
    <location>
        <begin position="181"/>
        <end position="321"/>
    </location>
</feature>
<evidence type="ECO:0000259" key="5">
    <source>
        <dbReference type="Pfam" id="PF00883"/>
    </source>
</evidence>
<dbReference type="InterPro" id="IPR000819">
    <property type="entry name" value="Peptidase_M17_C"/>
</dbReference>
<keyword evidence="8" id="KW-1185">Reference proteome</keyword>
<keyword evidence="3" id="KW-0645">Protease</keyword>
<evidence type="ECO:0000256" key="3">
    <source>
        <dbReference type="ARBA" id="ARBA00022670"/>
    </source>
</evidence>
<dbReference type="Proteomes" id="UP000271098">
    <property type="component" value="Unassembled WGS sequence"/>
</dbReference>
<gene>
    <name evidence="7" type="ORF">GPUH_LOCUS2055</name>
</gene>
<evidence type="ECO:0000313" key="8">
    <source>
        <dbReference type="Proteomes" id="UP000271098"/>
    </source>
</evidence>
<organism evidence="9">
    <name type="scientific">Gongylonema pulchrum</name>
    <dbReference type="NCBI Taxonomy" id="637853"/>
    <lineage>
        <taxon>Eukaryota</taxon>
        <taxon>Metazoa</taxon>
        <taxon>Ecdysozoa</taxon>
        <taxon>Nematoda</taxon>
        <taxon>Chromadorea</taxon>
        <taxon>Rhabditida</taxon>
        <taxon>Spirurina</taxon>
        <taxon>Spiruromorpha</taxon>
        <taxon>Spiruroidea</taxon>
        <taxon>Gongylonematidae</taxon>
        <taxon>Gongylonema</taxon>
    </lineage>
</organism>
<dbReference type="EMBL" id="UYRT01002855">
    <property type="protein sequence ID" value="VDK31798.1"/>
    <property type="molecule type" value="Genomic_DNA"/>
</dbReference>
<dbReference type="GO" id="GO:0006508">
    <property type="term" value="P:proteolysis"/>
    <property type="evidence" value="ECO:0007669"/>
    <property type="project" value="UniProtKB-KW"/>
</dbReference>
<accession>A0A183D014</accession>
<proteinExistence type="inferred from homology"/>
<evidence type="ECO:0000256" key="4">
    <source>
        <dbReference type="ARBA" id="ARBA00022801"/>
    </source>
</evidence>
<dbReference type="PANTHER" id="PTHR11963:SF4">
    <property type="entry name" value="AMINOPEPTIDASE NPEPL1-RELATED"/>
    <property type="match status" value="1"/>
</dbReference>
<reference evidence="9" key="1">
    <citation type="submission" date="2016-06" db="UniProtKB">
        <authorList>
            <consortium name="WormBaseParasite"/>
        </authorList>
    </citation>
    <scope>IDENTIFICATION</scope>
</reference>
<dbReference type="InterPro" id="IPR041417">
    <property type="entry name" value="NPEPL1_N"/>
</dbReference>
<dbReference type="PANTHER" id="PTHR11963">
    <property type="entry name" value="LEUCINE AMINOPEPTIDASE-RELATED"/>
    <property type="match status" value="1"/>
</dbReference>
<dbReference type="WBParaSite" id="GPUH_0000206001-mRNA-1">
    <property type="protein sequence ID" value="GPUH_0000206001-mRNA-1"/>
    <property type="gene ID" value="GPUH_0000206001"/>
</dbReference>
<dbReference type="InterPro" id="IPR011356">
    <property type="entry name" value="Leucine_aapep/pepB"/>
</dbReference>
<protein>
    <submittedName>
        <fullName evidence="9">CYTOSOL_AP domain-containing protein</fullName>
    </submittedName>
</protein>
<evidence type="ECO:0000313" key="7">
    <source>
        <dbReference type="EMBL" id="VDK31798.1"/>
    </source>
</evidence>
<dbReference type="GO" id="GO:0070006">
    <property type="term" value="F:metalloaminopeptidase activity"/>
    <property type="evidence" value="ECO:0007669"/>
    <property type="project" value="InterPro"/>
</dbReference>
<keyword evidence="4" id="KW-0378">Hydrolase</keyword>
<dbReference type="SUPFAM" id="SSF53187">
    <property type="entry name" value="Zn-dependent exopeptidases"/>
    <property type="match status" value="1"/>
</dbReference>
<comment type="similarity">
    <text evidence="1">Belongs to the peptidase M17 family.</text>
</comment>
<dbReference type="OrthoDB" id="412814at2759"/>
<dbReference type="PRINTS" id="PR00481">
    <property type="entry name" value="LAMNOPPTDASE"/>
</dbReference>
<evidence type="ECO:0000259" key="6">
    <source>
        <dbReference type="Pfam" id="PF18295"/>
    </source>
</evidence>
<dbReference type="GO" id="GO:0005737">
    <property type="term" value="C:cytoplasm"/>
    <property type="evidence" value="ECO:0007669"/>
    <property type="project" value="InterPro"/>
</dbReference>
<evidence type="ECO:0000313" key="9">
    <source>
        <dbReference type="WBParaSite" id="GPUH_0000206001-mRNA-1"/>
    </source>
</evidence>
<evidence type="ECO:0000256" key="2">
    <source>
        <dbReference type="ARBA" id="ARBA00022438"/>
    </source>
</evidence>